<dbReference type="Proteomes" id="UP000480185">
    <property type="component" value="Unassembled WGS sequence"/>
</dbReference>
<keyword evidence="2" id="KW-1185">Reference proteome</keyword>
<dbReference type="OrthoDB" id="2371262at2"/>
<gene>
    <name evidence="1" type="ORF">GH754_02665</name>
</gene>
<proteinExistence type="predicted"/>
<sequence>MASCYRRVFPDVNRELDYWTHKAEQIPNEELKTQALASIESKTFHCEGGGIYALLAKEKRLDAIRFIVAYQTISDYLDNLCDRSTSLDPQDFEWLHQSMLDALTPGEPTKNYYMYREEQDDGDYLPELVKTCQHIIGKIKQYEKMQPYLIHLASLYRDLQVHKHVKKEERVDRLTSWFNTHQHNCPDLTWYEFSACTGSTLGVFCLISYGLEGKSSSQLAENIFKGYFPYMQGLHIMLDYFIDQKEDEKEGDLNFCSFYDNHEQLENRLLYIFKQTENHLGAIPHQPFHHMVQKGLVGLYLADEKVMHLRNSSHFVKSILSTAGRKAKFFYLNTKLYHKIKPVLVKS</sequence>
<accession>A0A6G1X323</accession>
<organism evidence="1 2">
    <name type="scientific">Salinibacillus xinjiangensis</name>
    <dbReference type="NCBI Taxonomy" id="1229268"/>
    <lineage>
        <taxon>Bacteria</taxon>
        <taxon>Bacillati</taxon>
        <taxon>Bacillota</taxon>
        <taxon>Bacilli</taxon>
        <taxon>Bacillales</taxon>
        <taxon>Bacillaceae</taxon>
        <taxon>Salinibacillus</taxon>
    </lineage>
</organism>
<name>A0A6G1X323_9BACI</name>
<comment type="caution">
    <text evidence="1">The sequence shown here is derived from an EMBL/GenBank/DDBJ whole genome shotgun (WGS) entry which is preliminary data.</text>
</comment>
<reference evidence="1 2" key="1">
    <citation type="submission" date="2019-11" db="EMBL/GenBank/DDBJ databases">
        <authorList>
            <person name="Li J."/>
        </authorList>
    </citation>
    <scope>NUCLEOTIDE SEQUENCE [LARGE SCALE GENOMIC DNA]</scope>
    <source>
        <strain evidence="1 2">J4</strain>
    </source>
</reference>
<dbReference type="Pfam" id="PF10776">
    <property type="entry name" value="DUF2600"/>
    <property type="match status" value="1"/>
</dbReference>
<protein>
    <submittedName>
        <fullName evidence="1">DUF2600 family protein</fullName>
    </submittedName>
</protein>
<evidence type="ECO:0000313" key="2">
    <source>
        <dbReference type="Proteomes" id="UP000480185"/>
    </source>
</evidence>
<evidence type="ECO:0000313" key="1">
    <source>
        <dbReference type="EMBL" id="MRG85228.1"/>
    </source>
</evidence>
<dbReference type="EMBL" id="WJNH01000001">
    <property type="protein sequence ID" value="MRG85228.1"/>
    <property type="molecule type" value="Genomic_DNA"/>
</dbReference>
<dbReference type="AlphaFoldDB" id="A0A6G1X323"/>
<dbReference type="RefSeq" id="WP_153727200.1">
    <property type="nucleotide sequence ID" value="NZ_WJNH01000001.1"/>
</dbReference>
<dbReference type="InterPro" id="IPR019712">
    <property type="entry name" value="YtpB-like"/>
</dbReference>